<accession>A0A0A9FVM8</accession>
<name>A0A0A9FVM8_ARUDO</name>
<dbReference type="AlphaFoldDB" id="A0A0A9FVM8"/>
<proteinExistence type="predicted"/>
<organism evidence="1">
    <name type="scientific">Arundo donax</name>
    <name type="common">Giant reed</name>
    <name type="synonym">Donax arundinaceus</name>
    <dbReference type="NCBI Taxonomy" id="35708"/>
    <lineage>
        <taxon>Eukaryota</taxon>
        <taxon>Viridiplantae</taxon>
        <taxon>Streptophyta</taxon>
        <taxon>Embryophyta</taxon>
        <taxon>Tracheophyta</taxon>
        <taxon>Spermatophyta</taxon>
        <taxon>Magnoliopsida</taxon>
        <taxon>Liliopsida</taxon>
        <taxon>Poales</taxon>
        <taxon>Poaceae</taxon>
        <taxon>PACMAD clade</taxon>
        <taxon>Arundinoideae</taxon>
        <taxon>Arundineae</taxon>
        <taxon>Arundo</taxon>
    </lineage>
</organism>
<protein>
    <submittedName>
        <fullName evidence="1">Uncharacterized protein</fullName>
    </submittedName>
</protein>
<evidence type="ECO:0000313" key="1">
    <source>
        <dbReference type="EMBL" id="JAE15289.1"/>
    </source>
</evidence>
<dbReference type="EMBL" id="GBRH01182607">
    <property type="protein sequence ID" value="JAE15289.1"/>
    <property type="molecule type" value="Transcribed_RNA"/>
</dbReference>
<reference evidence="1" key="1">
    <citation type="submission" date="2014-09" db="EMBL/GenBank/DDBJ databases">
        <authorList>
            <person name="Magalhaes I.L.F."/>
            <person name="Oliveira U."/>
            <person name="Santos F.R."/>
            <person name="Vidigal T.H.D.A."/>
            <person name="Brescovit A.D."/>
            <person name="Santos A.J."/>
        </authorList>
    </citation>
    <scope>NUCLEOTIDE SEQUENCE</scope>
    <source>
        <tissue evidence="1">Shoot tissue taken approximately 20 cm above the soil surface</tissue>
    </source>
</reference>
<reference evidence="1" key="2">
    <citation type="journal article" date="2015" name="Data Brief">
        <title>Shoot transcriptome of the giant reed, Arundo donax.</title>
        <authorList>
            <person name="Barrero R.A."/>
            <person name="Guerrero F.D."/>
            <person name="Moolhuijzen P."/>
            <person name="Goolsby J.A."/>
            <person name="Tidwell J."/>
            <person name="Bellgard S.E."/>
            <person name="Bellgard M.I."/>
        </authorList>
    </citation>
    <scope>NUCLEOTIDE SEQUENCE</scope>
    <source>
        <tissue evidence="1">Shoot tissue taken approximately 20 cm above the soil surface</tissue>
    </source>
</reference>
<sequence>MWNAHPEALLSYLLAFALLSKLYIPNSFVAHCFLICSRGLIFVT</sequence>